<dbReference type="Pfam" id="PF00010">
    <property type="entry name" value="HLH"/>
    <property type="match status" value="1"/>
</dbReference>
<gene>
    <name evidence="3" type="ORF">WR25_27265</name>
</gene>
<dbReference type="SUPFAM" id="SSF47459">
    <property type="entry name" value="HLH, helix-loop-helix DNA-binding domain"/>
    <property type="match status" value="1"/>
</dbReference>
<dbReference type="EMBL" id="LIAE01008438">
    <property type="protein sequence ID" value="PAV74032.1"/>
    <property type="molecule type" value="Genomic_DNA"/>
</dbReference>
<comment type="caution">
    <text evidence="3">The sequence shown here is derived from an EMBL/GenBank/DDBJ whole genome shotgun (WGS) entry which is preliminary data.</text>
</comment>
<proteinExistence type="predicted"/>
<evidence type="ECO:0000313" key="3">
    <source>
        <dbReference type="EMBL" id="PAV74032.1"/>
    </source>
</evidence>
<protein>
    <recommendedName>
        <fullName evidence="2">BHLH domain-containing protein</fullName>
    </recommendedName>
</protein>
<keyword evidence="4" id="KW-1185">Reference proteome</keyword>
<dbReference type="AlphaFoldDB" id="A0A2A2KJJ4"/>
<feature type="domain" description="BHLH" evidence="2">
    <location>
        <begin position="11"/>
        <end position="66"/>
    </location>
</feature>
<feature type="compositionally biased region" description="Low complexity" evidence="1">
    <location>
        <begin position="113"/>
        <end position="130"/>
    </location>
</feature>
<dbReference type="Gene3D" id="4.10.280.10">
    <property type="entry name" value="Helix-loop-helix DNA-binding domain"/>
    <property type="match status" value="1"/>
</dbReference>
<dbReference type="InterPro" id="IPR036638">
    <property type="entry name" value="HLH_DNA-bd_sf"/>
</dbReference>
<organism evidence="3 4">
    <name type="scientific">Diploscapter pachys</name>
    <dbReference type="NCBI Taxonomy" id="2018661"/>
    <lineage>
        <taxon>Eukaryota</taxon>
        <taxon>Metazoa</taxon>
        <taxon>Ecdysozoa</taxon>
        <taxon>Nematoda</taxon>
        <taxon>Chromadorea</taxon>
        <taxon>Rhabditida</taxon>
        <taxon>Rhabditina</taxon>
        <taxon>Rhabditomorpha</taxon>
        <taxon>Rhabditoidea</taxon>
        <taxon>Rhabditidae</taxon>
        <taxon>Diploscapter</taxon>
    </lineage>
</organism>
<dbReference type="InterPro" id="IPR011598">
    <property type="entry name" value="bHLH_dom"/>
</dbReference>
<dbReference type="PROSITE" id="PS50888">
    <property type="entry name" value="BHLH"/>
    <property type="match status" value="1"/>
</dbReference>
<feature type="region of interest" description="Disordered" evidence="1">
    <location>
        <begin position="113"/>
        <end position="171"/>
    </location>
</feature>
<dbReference type="GO" id="GO:0046983">
    <property type="term" value="F:protein dimerization activity"/>
    <property type="evidence" value="ECO:0007669"/>
    <property type="project" value="InterPro"/>
</dbReference>
<evidence type="ECO:0000259" key="2">
    <source>
        <dbReference type="PROSITE" id="PS50888"/>
    </source>
</evidence>
<accession>A0A2A2KJJ4</accession>
<name>A0A2A2KJJ4_9BILA</name>
<reference evidence="3 4" key="1">
    <citation type="journal article" date="2017" name="Curr. Biol.">
        <title>Genome architecture and evolution of a unichromosomal asexual nematode.</title>
        <authorList>
            <person name="Fradin H."/>
            <person name="Zegar C."/>
            <person name="Gutwein M."/>
            <person name="Lucas J."/>
            <person name="Kovtun M."/>
            <person name="Corcoran D."/>
            <person name="Baugh L.R."/>
            <person name="Kiontke K."/>
            <person name="Gunsalus K."/>
            <person name="Fitch D.H."/>
            <person name="Piano F."/>
        </authorList>
    </citation>
    <scope>NUCLEOTIDE SEQUENCE [LARGE SCALE GENOMIC DNA]</scope>
    <source>
        <strain evidence="3">PF1309</strain>
    </source>
</reference>
<evidence type="ECO:0000313" key="4">
    <source>
        <dbReference type="Proteomes" id="UP000218231"/>
    </source>
</evidence>
<dbReference type="SMART" id="SM00353">
    <property type="entry name" value="HLH"/>
    <property type="match status" value="1"/>
</dbReference>
<dbReference type="Proteomes" id="UP000218231">
    <property type="component" value="Unassembled WGS sequence"/>
</dbReference>
<evidence type="ECO:0000256" key="1">
    <source>
        <dbReference type="SAM" id="MobiDB-lite"/>
    </source>
</evidence>
<sequence>MNPNIFETPPNSGMIKTVRERNRRDKMNRCINRLKEWLIRSNKLNRGTKIEKTEILQLTCSVVEGINPAEFGPAVNKTICIRCLQSYQQGFTAGYISALKKSNILTASNCLNTPSSSTSTSSWITPSSIPNKSSPNLSDDSAIDVVGNFDDVQTQENRENEEPGGIWKPYN</sequence>